<feature type="binding site" evidence="6">
    <location>
        <begin position="261"/>
        <end position="262"/>
    </location>
    <ligand>
        <name>carbamoyl phosphate</name>
        <dbReference type="ChEBI" id="CHEBI:58228"/>
    </ligand>
</feature>
<dbReference type="PRINTS" id="PR00102">
    <property type="entry name" value="OTCASE"/>
</dbReference>
<comment type="similarity">
    <text evidence="2 6">Belongs to the aspartate/ornithine carbamoyltransferase superfamily. OTCase family.</text>
</comment>
<evidence type="ECO:0000313" key="9">
    <source>
        <dbReference type="EMBL" id="MBK3331520.1"/>
    </source>
</evidence>
<keyword evidence="6" id="KW-0963">Cytoplasm</keyword>
<keyword evidence="4 6" id="KW-0808">Transferase</keyword>
<feature type="binding site" evidence="6">
    <location>
        <begin position="127"/>
        <end position="130"/>
    </location>
    <ligand>
        <name>carbamoyl phosphate</name>
        <dbReference type="ChEBI" id="CHEBI:58228"/>
    </ligand>
</feature>
<dbReference type="InterPro" id="IPR024904">
    <property type="entry name" value="OTCase_ArgI"/>
</dbReference>
<evidence type="ECO:0000256" key="2">
    <source>
        <dbReference type="ARBA" id="ARBA00007805"/>
    </source>
</evidence>
<dbReference type="EC" id="2.1.3.3" evidence="3 6"/>
<evidence type="ECO:0000313" key="10">
    <source>
        <dbReference type="Proteomes" id="UP000772812"/>
    </source>
</evidence>
<dbReference type="SUPFAM" id="SSF53671">
    <property type="entry name" value="Aspartate/ornithine carbamoyltransferase"/>
    <property type="match status" value="1"/>
</dbReference>
<dbReference type="PANTHER" id="PTHR45753">
    <property type="entry name" value="ORNITHINE CARBAMOYLTRANSFERASE, MITOCHONDRIAL"/>
    <property type="match status" value="1"/>
</dbReference>
<feature type="binding site" evidence="6">
    <location>
        <position position="289"/>
    </location>
    <ligand>
        <name>carbamoyl phosphate</name>
        <dbReference type="ChEBI" id="CHEBI:58228"/>
    </ligand>
</feature>
<sequence>MKRDFLNISDLTKEEVLEVIKYAGKLKKDRFSDQSLKGKSIGLIFMKPSTRTRLSFEVGVYQMGGQPLYITGSSTQLSRGEDIKDTGRVMSRYLDGIVIRTYSHSETEQLAKYFDGPVINALTDYLHPCQILADLQTIYERFGTLKGIKIAYIGDGNNVANTWLIAGGLMGLNVNVATPEGYEPSGKAVYEAVNLCKNSGGKILLTNDPVEAVKDTDVIYTDVWVSMGQEGEKEKKEHFRGFTVDRELLRHASKKAIVMHCLPAHKGEEITEELFEQFSDVIFEQAENRLHAQKALMSLLFK</sequence>
<evidence type="ECO:0000259" key="7">
    <source>
        <dbReference type="Pfam" id="PF00185"/>
    </source>
</evidence>
<dbReference type="Proteomes" id="UP000772812">
    <property type="component" value="Unassembled WGS sequence"/>
</dbReference>
<gene>
    <name evidence="9" type="primary">argF</name>
    <name evidence="9" type="ORF">GWK41_00395</name>
</gene>
<dbReference type="Pfam" id="PF02729">
    <property type="entry name" value="OTCace_N"/>
    <property type="match status" value="1"/>
</dbReference>
<feature type="binding site" evidence="6">
    <location>
        <position position="222"/>
    </location>
    <ligand>
        <name>L-ornithine</name>
        <dbReference type="ChEBI" id="CHEBI:46911"/>
    </ligand>
</feature>
<comment type="caution">
    <text evidence="9">The sequence shown here is derived from an EMBL/GenBank/DDBJ whole genome shotgun (WGS) entry which is preliminary data.</text>
</comment>
<feature type="binding site" evidence="6">
    <location>
        <position position="100"/>
    </location>
    <ligand>
        <name>carbamoyl phosphate</name>
        <dbReference type="ChEBI" id="CHEBI:58228"/>
    </ligand>
</feature>
<dbReference type="InterPro" id="IPR006131">
    <property type="entry name" value="Asp_carbamoyltransf_Asp/Orn-bd"/>
</dbReference>
<accession>A0ABS1GF63</accession>
<dbReference type="Pfam" id="PF00185">
    <property type="entry name" value="OTCace"/>
    <property type="match status" value="1"/>
</dbReference>
<comment type="subcellular location">
    <subcellularLocation>
        <location evidence="6">Cytoplasm</location>
    </subcellularLocation>
</comment>
<dbReference type="HAMAP" id="MF_01109">
    <property type="entry name" value="OTCase"/>
    <property type="match status" value="1"/>
</dbReference>
<evidence type="ECO:0000256" key="1">
    <source>
        <dbReference type="ARBA" id="ARBA00004975"/>
    </source>
</evidence>
<evidence type="ECO:0000256" key="5">
    <source>
        <dbReference type="ARBA" id="ARBA00048772"/>
    </source>
</evidence>
<proteinExistence type="inferred from homology"/>
<dbReference type="InterPro" id="IPR006132">
    <property type="entry name" value="Asp/Orn_carbamoyltranf_P-bd"/>
</dbReference>
<dbReference type="NCBIfam" id="TIGR00658">
    <property type="entry name" value="orni_carb_tr"/>
    <property type="match status" value="1"/>
</dbReference>
<name>A0ABS1GF63_9AQUI</name>
<feature type="binding site" evidence="6">
    <location>
        <position position="158"/>
    </location>
    <ligand>
        <name>L-ornithine</name>
        <dbReference type="ChEBI" id="CHEBI:46911"/>
    </ligand>
</feature>
<dbReference type="InterPro" id="IPR006130">
    <property type="entry name" value="Asp/Orn_carbamoylTrfase"/>
</dbReference>
<protein>
    <recommendedName>
        <fullName evidence="3 6">Ornithine carbamoyltransferase</fullName>
        <shortName evidence="6">OTCase</shortName>
        <ecNumber evidence="3 6">2.1.3.3</ecNumber>
    </recommendedName>
</protein>
<feature type="domain" description="Aspartate/ornithine carbamoyltransferase carbamoyl-P binding" evidence="8">
    <location>
        <begin position="3"/>
        <end position="140"/>
    </location>
</feature>
<keyword evidence="10" id="KW-1185">Reference proteome</keyword>
<dbReference type="PANTHER" id="PTHR45753:SF3">
    <property type="entry name" value="ORNITHINE TRANSCARBAMYLASE, MITOCHONDRIAL"/>
    <property type="match status" value="1"/>
</dbReference>
<dbReference type="EMBL" id="JAACYA010000001">
    <property type="protein sequence ID" value="MBK3331520.1"/>
    <property type="molecule type" value="Genomic_DNA"/>
</dbReference>
<reference evidence="9 10" key="1">
    <citation type="journal article" date="2021" name="Syst. Appl. Microbiol.">
        <title>Persephonella atlantica sp. nov.: How to adapt to physico-chemical gradients in high temperature hydrothermal habitats.</title>
        <authorList>
            <person name="Francois D.X."/>
            <person name="Godfroy A."/>
            <person name="Mathien C."/>
            <person name="Aube J."/>
            <person name="Cathalot C."/>
            <person name="Lesongeur F."/>
            <person name="L'Haridon S."/>
            <person name="Philippon X."/>
            <person name="Roussel E.G."/>
        </authorList>
    </citation>
    <scope>NUCLEOTIDE SEQUENCE [LARGE SCALE GENOMIC DNA]</scope>
    <source>
        <strain evidence="9 10">MO1340</strain>
    </source>
</reference>
<dbReference type="NCBIfam" id="NF001986">
    <property type="entry name" value="PRK00779.1"/>
    <property type="match status" value="1"/>
</dbReference>
<dbReference type="GO" id="GO:0004585">
    <property type="term" value="F:ornithine carbamoyltransferase activity"/>
    <property type="evidence" value="ECO:0007669"/>
    <property type="project" value="UniProtKB-EC"/>
</dbReference>
<comment type="pathway">
    <text evidence="1">Amino-acid biosynthesis; L-arginine biosynthesis; L-arginine from L-ornithine and carbamoyl phosphate: step 1/3.</text>
</comment>
<feature type="binding site" evidence="6">
    <location>
        <position position="76"/>
    </location>
    <ligand>
        <name>carbamoyl phosphate</name>
        <dbReference type="ChEBI" id="CHEBI:58228"/>
    </ligand>
</feature>
<evidence type="ECO:0000256" key="3">
    <source>
        <dbReference type="ARBA" id="ARBA00013007"/>
    </source>
</evidence>
<evidence type="ECO:0000259" key="8">
    <source>
        <dbReference type="Pfam" id="PF02729"/>
    </source>
</evidence>
<dbReference type="PROSITE" id="PS00097">
    <property type="entry name" value="CARBAMOYLTRANSFERASE"/>
    <property type="match status" value="1"/>
</dbReference>
<comment type="catalytic activity">
    <reaction evidence="5 6">
        <text>carbamoyl phosphate + L-ornithine = L-citrulline + phosphate + H(+)</text>
        <dbReference type="Rhea" id="RHEA:19513"/>
        <dbReference type="ChEBI" id="CHEBI:15378"/>
        <dbReference type="ChEBI" id="CHEBI:43474"/>
        <dbReference type="ChEBI" id="CHEBI:46911"/>
        <dbReference type="ChEBI" id="CHEBI:57743"/>
        <dbReference type="ChEBI" id="CHEBI:58228"/>
        <dbReference type="EC" id="2.1.3.3"/>
    </reaction>
</comment>
<dbReference type="PRINTS" id="PR00100">
    <property type="entry name" value="AOTCASE"/>
</dbReference>
<dbReference type="Gene3D" id="3.40.50.1370">
    <property type="entry name" value="Aspartate/ornithine carbamoyltransferase"/>
    <property type="match status" value="2"/>
</dbReference>
<dbReference type="InterPro" id="IPR036901">
    <property type="entry name" value="Asp/Orn_carbamoylTrfase_sf"/>
</dbReference>
<organism evidence="9 10">
    <name type="scientific">Persephonella atlantica</name>
    <dbReference type="NCBI Taxonomy" id="2699429"/>
    <lineage>
        <taxon>Bacteria</taxon>
        <taxon>Pseudomonadati</taxon>
        <taxon>Aquificota</taxon>
        <taxon>Aquificia</taxon>
        <taxon>Aquificales</taxon>
        <taxon>Hydrogenothermaceae</taxon>
        <taxon>Persephonella</taxon>
    </lineage>
</organism>
<dbReference type="RefSeq" id="WP_200672940.1">
    <property type="nucleotide sequence ID" value="NZ_JAACYA010000001.1"/>
</dbReference>
<feature type="binding site" evidence="6">
    <location>
        <begin position="49"/>
        <end position="52"/>
    </location>
    <ligand>
        <name>carbamoyl phosphate</name>
        <dbReference type="ChEBI" id="CHEBI:58228"/>
    </ligand>
</feature>
<evidence type="ECO:0000256" key="6">
    <source>
        <dbReference type="HAMAP-Rule" id="MF_01109"/>
    </source>
</evidence>
<dbReference type="InterPro" id="IPR002292">
    <property type="entry name" value="Orn/put_carbamltrans"/>
</dbReference>
<feature type="binding site" evidence="6">
    <location>
        <begin position="226"/>
        <end position="227"/>
    </location>
    <ligand>
        <name>L-ornithine</name>
        <dbReference type="ChEBI" id="CHEBI:46911"/>
    </ligand>
</feature>
<evidence type="ECO:0000256" key="4">
    <source>
        <dbReference type="ARBA" id="ARBA00022679"/>
    </source>
</evidence>
<feature type="domain" description="Aspartate/ornithine carbamoyltransferase Asp/Orn-binding" evidence="7">
    <location>
        <begin position="146"/>
        <end position="299"/>
    </location>
</feature>